<dbReference type="RefSeq" id="WP_185192911.1">
    <property type="nucleotide sequence ID" value="NZ_JACKXD010000003.1"/>
</dbReference>
<feature type="transmembrane region" description="Helical" evidence="1">
    <location>
        <begin position="176"/>
        <end position="198"/>
    </location>
</feature>
<gene>
    <name evidence="3" type="ORF">H5V44_09610</name>
</gene>
<dbReference type="Pfam" id="PF13796">
    <property type="entry name" value="Sensor"/>
    <property type="match status" value="1"/>
</dbReference>
<keyword evidence="4" id="KW-1185">Reference proteome</keyword>
<comment type="caution">
    <text evidence="3">The sequence shown here is derived from an EMBL/GenBank/DDBJ whole genome shotgun (WGS) entry which is preliminary data.</text>
</comment>
<keyword evidence="1" id="KW-0812">Transmembrane</keyword>
<keyword evidence="1" id="KW-1133">Transmembrane helix</keyword>
<dbReference type="AlphaFoldDB" id="A0A7J9SJ32"/>
<keyword evidence="1" id="KW-0472">Membrane</keyword>
<feature type="domain" description="Putative sensor" evidence="2">
    <location>
        <begin position="28"/>
        <end position="209"/>
    </location>
</feature>
<feature type="transmembrane region" description="Helical" evidence="1">
    <location>
        <begin position="26"/>
        <end position="46"/>
    </location>
</feature>
<reference evidence="3 4" key="1">
    <citation type="submission" date="2020-08" db="EMBL/GenBank/DDBJ databases">
        <authorList>
            <person name="Seo M.-J."/>
        </authorList>
    </citation>
    <scope>NUCLEOTIDE SEQUENCE [LARGE SCALE GENOMIC DNA]</scope>
    <source>
        <strain evidence="3 4">MBLA0160</strain>
    </source>
</reference>
<name>A0A7J9SJ32_9EURY</name>
<dbReference type="InterPro" id="IPR025828">
    <property type="entry name" value="Put_sensor_dom"/>
</dbReference>
<sequence length="217" mass="22824">MTEAIPRDALHRFVTAPIRASTYKRLVYLLLAFPLGLAYFVVFTTASSLGVGLAFTVVGIPILVGTLIATTAAARLEARLAERLLGRETAHPRSLRRSLDTDDGYVAALRRFLAAPTTWTSVAVVLLKFLYGLAAFVITVTGSTMVVAMLAAPAVYDDPNVSYRIGGLVVSTLPEALAVAGLGAIGVWVVCNVCNALATAGGMMTDVLLSVGREADP</sequence>
<feature type="transmembrane region" description="Helical" evidence="1">
    <location>
        <begin position="52"/>
        <end position="74"/>
    </location>
</feature>
<dbReference type="EMBL" id="JACKXD010000003">
    <property type="protein sequence ID" value="MBB6646542.1"/>
    <property type="molecule type" value="Genomic_DNA"/>
</dbReference>
<evidence type="ECO:0000313" key="3">
    <source>
        <dbReference type="EMBL" id="MBB6646542.1"/>
    </source>
</evidence>
<evidence type="ECO:0000256" key="1">
    <source>
        <dbReference type="SAM" id="Phobius"/>
    </source>
</evidence>
<accession>A0A7J9SJ32</accession>
<protein>
    <submittedName>
        <fullName evidence="3">Sensor domain-containing protein</fullName>
    </submittedName>
</protein>
<evidence type="ECO:0000259" key="2">
    <source>
        <dbReference type="Pfam" id="PF13796"/>
    </source>
</evidence>
<organism evidence="3 4">
    <name type="scientific">Halobellus ruber</name>
    <dbReference type="NCBI Taxonomy" id="2761102"/>
    <lineage>
        <taxon>Archaea</taxon>
        <taxon>Methanobacteriati</taxon>
        <taxon>Methanobacteriota</taxon>
        <taxon>Stenosarchaea group</taxon>
        <taxon>Halobacteria</taxon>
        <taxon>Halobacteriales</taxon>
        <taxon>Haloferacaceae</taxon>
        <taxon>Halobellus</taxon>
    </lineage>
</organism>
<dbReference type="Proteomes" id="UP000546257">
    <property type="component" value="Unassembled WGS sequence"/>
</dbReference>
<feature type="transmembrane region" description="Helical" evidence="1">
    <location>
        <begin position="129"/>
        <end position="156"/>
    </location>
</feature>
<proteinExistence type="predicted"/>
<evidence type="ECO:0000313" key="4">
    <source>
        <dbReference type="Proteomes" id="UP000546257"/>
    </source>
</evidence>